<name>A0A2Y9A5V7_9RHOB</name>
<evidence type="ECO:0000313" key="3">
    <source>
        <dbReference type="Proteomes" id="UP000245839"/>
    </source>
</evidence>
<evidence type="ECO:0000313" key="4">
    <source>
        <dbReference type="Proteomes" id="UP000251571"/>
    </source>
</evidence>
<sequence length="38" mass="4164">MTIFEKIITGEVPSAKGFKDNSVYALMDAEARFLSPDA</sequence>
<dbReference type="EMBL" id="UETC01000001">
    <property type="protein sequence ID" value="SSA37959.1"/>
    <property type="molecule type" value="Genomic_DNA"/>
</dbReference>
<reference evidence="1 3" key="2">
    <citation type="submission" date="2018-03" db="EMBL/GenBank/DDBJ databases">
        <title>Genomic Encyclopedia of Archaeal and Bacterial Type Strains, Phase II (KMG-II): from individual species to whole genera.</title>
        <authorList>
            <person name="Goeker M."/>
        </authorList>
    </citation>
    <scope>NUCLEOTIDE SEQUENCE [LARGE SCALE GENOMIC DNA]</scope>
    <source>
        <strain evidence="1 3">DSM 25227</strain>
    </source>
</reference>
<dbReference type="AlphaFoldDB" id="A0A2Y9A5V7"/>
<evidence type="ECO:0000313" key="2">
    <source>
        <dbReference type="EMBL" id="SSA37959.1"/>
    </source>
</evidence>
<proteinExistence type="predicted"/>
<dbReference type="EMBL" id="QGDJ01000001">
    <property type="protein sequence ID" value="PWJ21681.1"/>
    <property type="molecule type" value="Genomic_DNA"/>
</dbReference>
<dbReference type="Proteomes" id="UP000245839">
    <property type="component" value="Unassembled WGS sequence"/>
</dbReference>
<evidence type="ECO:0000313" key="1">
    <source>
        <dbReference type="EMBL" id="PWJ21681.1"/>
    </source>
</evidence>
<keyword evidence="3" id="KW-1185">Reference proteome</keyword>
<protein>
    <submittedName>
        <fullName evidence="2">Uncharacterized protein</fullName>
    </submittedName>
</protein>
<accession>A0A2Y9A5V7</accession>
<gene>
    <name evidence="1" type="ORF">BCF38_10187</name>
    <name evidence="2" type="ORF">SAMN05421539_10187</name>
</gene>
<organism evidence="2 4">
    <name type="scientific">Jannaschia seohaensis</name>
    <dbReference type="NCBI Taxonomy" id="475081"/>
    <lineage>
        <taxon>Bacteria</taxon>
        <taxon>Pseudomonadati</taxon>
        <taxon>Pseudomonadota</taxon>
        <taxon>Alphaproteobacteria</taxon>
        <taxon>Rhodobacterales</taxon>
        <taxon>Roseobacteraceae</taxon>
        <taxon>Jannaschia</taxon>
    </lineage>
</organism>
<reference evidence="2 4" key="1">
    <citation type="submission" date="2016-10" db="EMBL/GenBank/DDBJ databases">
        <authorList>
            <person name="Cai Z."/>
        </authorList>
    </citation>
    <scope>NUCLEOTIDE SEQUENCE [LARGE SCALE GENOMIC DNA]</scope>
    <source>
        <strain evidence="2 4">DSM 25227</strain>
    </source>
</reference>
<dbReference type="Proteomes" id="UP000251571">
    <property type="component" value="Unassembled WGS sequence"/>
</dbReference>